<evidence type="ECO:0000313" key="3">
    <source>
        <dbReference type="Proteomes" id="UP000198935"/>
    </source>
</evidence>
<evidence type="ECO:0000313" key="2">
    <source>
        <dbReference type="EMBL" id="SDZ53905.1"/>
    </source>
</evidence>
<dbReference type="Pfam" id="PF01471">
    <property type="entry name" value="PG_binding_1"/>
    <property type="match status" value="1"/>
</dbReference>
<dbReference type="Proteomes" id="UP000198935">
    <property type="component" value="Unassembled WGS sequence"/>
</dbReference>
<dbReference type="SUPFAM" id="SSF47090">
    <property type="entry name" value="PGBD-like"/>
    <property type="match status" value="1"/>
</dbReference>
<keyword evidence="3" id="KW-1185">Reference proteome</keyword>
<dbReference type="OrthoDB" id="9812621at2"/>
<name>A0A1H3TW25_9BACI</name>
<protein>
    <submittedName>
        <fullName evidence="2">Putative peptidoglycan binding domain-containing protein</fullName>
    </submittedName>
</protein>
<organism evidence="2 3">
    <name type="scientific">Evansella caseinilytica</name>
    <dbReference type="NCBI Taxonomy" id="1503961"/>
    <lineage>
        <taxon>Bacteria</taxon>
        <taxon>Bacillati</taxon>
        <taxon>Bacillota</taxon>
        <taxon>Bacilli</taxon>
        <taxon>Bacillales</taxon>
        <taxon>Bacillaceae</taxon>
        <taxon>Evansella</taxon>
    </lineage>
</organism>
<dbReference type="EMBL" id="FNPI01000016">
    <property type="protein sequence ID" value="SDZ53905.1"/>
    <property type="molecule type" value="Genomic_DNA"/>
</dbReference>
<reference evidence="3" key="1">
    <citation type="submission" date="2016-10" db="EMBL/GenBank/DDBJ databases">
        <authorList>
            <person name="Varghese N."/>
            <person name="Submissions S."/>
        </authorList>
    </citation>
    <scope>NUCLEOTIDE SEQUENCE [LARGE SCALE GENOMIC DNA]</scope>
    <source>
        <strain evidence="3">SP</strain>
    </source>
</reference>
<dbReference type="InterPro" id="IPR036365">
    <property type="entry name" value="PGBD-like_sf"/>
</dbReference>
<dbReference type="STRING" id="1503961.SAMN05421736_11665"/>
<dbReference type="InterPro" id="IPR002477">
    <property type="entry name" value="Peptidoglycan-bd-like"/>
</dbReference>
<evidence type="ECO:0000259" key="1">
    <source>
        <dbReference type="Pfam" id="PF01471"/>
    </source>
</evidence>
<dbReference type="InterPro" id="IPR036366">
    <property type="entry name" value="PGBDSf"/>
</dbReference>
<dbReference type="Gene3D" id="1.10.101.10">
    <property type="entry name" value="PGBD-like superfamily/PGBD"/>
    <property type="match status" value="1"/>
</dbReference>
<accession>A0A1H3TW25</accession>
<dbReference type="AlphaFoldDB" id="A0A1H3TW25"/>
<proteinExistence type="predicted"/>
<sequence>MPDDWRQSDYIGYNDVTSGGYVQAVQRMLVQSGFGYSAVDGYYGSKTQSGISDFQKARGISSDGIVGPQAWGEFQNSEYMLEVVGQCNYIIITTIFNVPMQDMKEMLVTDGQLILPQIIVDISRKLIMALKEGR</sequence>
<feature type="domain" description="Peptidoglycan binding-like" evidence="1">
    <location>
        <begin position="19"/>
        <end position="71"/>
    </location>
</feature>
<gene>
    <name evidence="2" type="ORF">SAMN05421736_11665</name>
</gene>